<evidence type="ECO:0000313" key="1">
    <source>
        <dbReference type="EMBL" id="KAJ8642183.1"/>
    </source>
</evidence>
<dbReference type="EMBL" id="CM056813">
    <property type="protein sequence ID" value="KAJ8642183.1"/>
    <property type="molecule type" value="Genomic_DNA"/>
</dbReference>
<reference evidence="1 2" key="1">
    <citation type="journal article" date="2022" name="Hortic Res">
        <title>A haplotype resolved chromosomal level avocado genome allows analysis of novel avocado genes.</title>
        <authorList>
            <person name="Nath O."/>
            <person name="Fletcher S.J."/>
            <person name="Hayward A."/>
            <person name="Shaw L.M."/>
            <person name="Masouleh A.K."/>
            <person name="Furtado A."/>
            <person name="Henry R.J."/>
            <person name="Mitter N."/>
        </authorList>
    </citation>
    <scope>NUCLEOTIDE SEQUENCE [LARGE SCALE GENOMIC DNA]</scope>
    <source>
        <strain evidence="2">cv. Hass</strain>
    </source>
</reference>
<protein>
    <submittedName>
        <fullName evidence="1">Uncharacterized protein</fullName>
    </submittedName>
</protein>
<dbReference type="Proteomes" id="UP001234297">
    <property type="component" value="Chromosome 5"/>
</dbReference>
<accession>A0ACC2M9U9</accession>
<proteinExistence type="predicted"/>
<evidence type="ECO:0000313" key="2">
    <source>
        <dbReference type="Proteomes" id="UP001234297"/>
    </source>
</evidence>
<gene>
    <name evidence="1" type="ORF">MRB53_018877</name>
</gene>
<comment type="caution">
    <text evidence="1">The sequence shown here is derived from an EMBL/GenBank/DDBJ whole genome shotgun (WGS) entry which is preliminary data.</text>
</comment>
<organism evidence="1 2">
    <name type="scientific">Persea americana</name>
    <name type="common">Avocado</name>
    <dbReference type="NCBI Taxonomy" id="3435"/>
    <lineage>
        <taxon>Eukaryota</taxon>
        <taxon>Viridiplantae</taxon>
        <taxon>Streptophyta</taxon>
        <taxon>Embryophyta</taxon>
        <taxon>Tracheophyta</taxon>
        <taxon>Spermatophyta</taxon>
        <taxon>Magnoliopsida</taxon>
        <taxon>Magnoliidae</taxon>
        <taxon>Laurales</taxon>
        <taxon>Lauraceae</taxon>
        <taxon>Persea</taxon>
    </lineage>
</organism>
<name>A0ACC2M9U9_PERAE</name>
<keyword evidence="2" id="KW-1185">Reference proteome</keyword>
<sequence length="312" mass="35402">MMRGRNPLRPLLQQLLLQPTASSPITSSPSSSRVHSWDIPSIQGSTPNAQINETSTSSNFFLHTHSLVIIPTRYSYSSATTAAAFSSSHSHNDADDDGWEDEDDELQLEAESQIGDGGDGGGVVLREVEWGERALAVAQEVLQLHFSEDFRVFAFKTSPRGYIYVRLDKLSNKYGCPSMEEIENFSCLYKKQLDEIGERGEMPDDLALEVSSPGAERILKVPDDLDRFKDMPMQVRYMEVDTESKNCQQQEGVFMLESLETESEHCVWKLADVKENRDESAKGRPLSRKQKDWRKRLPYEQLKRVTLYLDLS</sequence>